<keyword evidence="1" id="KW-0732">Signal</keyword>
<evidence type="ECO:0000313" key="4">
    <source>
        <dbReference type="Proteomes" id="UP000235861"/>
    </source>
</evidence>
<feature type="domain" description="Lcl C-terminal" evidence="2">
    <location>
        <begin position="134"/>
        <end position="231"/>
    </location>
</feature>
<reference evidence="3 4" key="1">
    <citation type="submission" date="2017-11" db="EMBL/GenBank/DDBJ databases">
        <title>Draft genome sequence of environmental isolate Aeromonas cavernicola sp. nov. MDC 2508.</title>
        <authorList>
            <person name="Colston S.M."/>
            <person name="Navarro A."/>
            <person name="Martinez-Murcia A.J."/>
            <person name="Graf J."/>
        </authorList>
    </citation>
    <scope>NUCLEOTIDE SEQUENCE [LARGE SCALE GENOMIC DNA]</scope>
    <source>
        <strain evidence="3 4">MDC 2508</strain>
    </source>
</reference>
<name>A0A2H9U2S2_9GAMM</name>
<dbReference type="RefSeq" id="WP_100294589.1">
    <property type="nucleotide sequence ID" value="NZ_PGGC01000119.1"/>
</dbReference>
<feature type="signal peptide" evidence="1">
    <location>
        <begin position="1"/>
        <end position="30"/>
    </location>
</feature>
<dbReference type="AlphaFoldDB" id="A0A2H9U2S2"/>
<dbReference type="InterPro" id="IPR011460">
    <property type="entry name" value="Lcl_C"/>
</dbReference>
<dbReference type="EMBL" id="PGGC01000119">
    <property type="protein sequence ID" value="PJG58323.1"/>
    <property type="molecule type" value="Genomic_DNA"/>
</dbReference>
<dbReference type="Pfam" id="PF07603">
    <property type="entry name" value="Lcl_C"/>
    <property type="match status" value="1"/>
</dbReference>
<evidence type="ECO:0000259" key="2">
    <source>
        <dbReference type="Pfam" id="PF07603"/>
    </source>
</evidence>
<dbReference type="SUPFAM" id="SSF49265">
    <property type="entry name" value="Fibronectin type III"/>
    <property type="match status" value="1"/>
</dbReference>
<gene>
    <name evidence="3" type="ORF">CUC53_13220</name>
</gene>
<dbReference type="InterPro" id="IPR036116">
    <property type="entry name" value="FN3_sf"/>
</dbReference>
<evidence type="ECO:0000256" key="1">
    <source>
        <dbReference type="SAM" id="SignalP"/>
    </source>
</evidence>
<evidence type="ECO:0000313" key="3">
    <source>
        <dbReference type="EMBL" id="PJG58323.1"/>
    </source>
</evidence>
<comment type="caution">
    <text evidence="3">The sequence shown here is derived from an EMBL/GenBank/DDBJ whole genome shotgun (WGS) entry which is preliminary data.</text>
</comment>
<keyword evidence="4" id="KW-1185">Reference proteome</keyword>
<accession>A0A2H9U2S2</accession>
<organism evidence="3 4">
    <name type="scientific">Aeromonas cavernicola</name>
    <dbReference type="NCBI Taxonomy" id="1006623"/>
    <lineage>
        <taxon>Bacteria</taxon>
        <taxon>Pseudomonadati</taxon>
        <taxon>Pseudomonadota</taxon>
        <taxon>Gammaproteobacteria</taxon>
        <taxon>Aeromonadales</taxon>
        <taxon>Aeromonadaceae</taxon>
        <taxon>Aeromonas</taxon>
    </lineage>
</organism>
<dbReference type="OrthoDB" id="9793251at2"/>
<proteinExistence type="predicted"/>
<protein>
    <recommendedName>
        <fullName evidence="2">Lcl C-terminal domain-containing protein</fullName>
    </recommendedName>
</protein>
<dbReference type="Proteomes" id="UP000235861">
    <property type="component" value="Unassembled WGS sequence"/>
</dbReference>
<sequence>MRNLKMKSIGQSVRIFGVLASCIWLGLASAAESGDTLEAHGTGAPTVPSSLTVYGFIVNTPITATYGTSTDPDGDPINYEVRWCTGSGGSGTCVTGATQTFTNFTTRYVSVRAVTPRGYPTATQGQSAWSTETTSAVGNLVDISGLGMFSKPDGTNRTWSEANTYCTDLVRGGFSDWRLASETELRALYDRYPRSAVDSRFDWPTGTTYYWTSTVGGLGHRYIGFLDGAAGNSGDGIRRNVACIR</sequence>
<feature type="chain" id="PRO_5014173401" description="Lcl C-terminal domain-containing protein" evidence="1">
    <location>
        <begin position="31"/>
        <end position="245"/>
    </location>
</feature>